<comment type="caution">
    <text evidence="2">The sequence shown here is derived from an EMBL/GenBank/DDBJ whole genome shotgun (WGS) entry which is preliminary data.</text>
</comment>
<dbReference type="EMBL" id="MLQR01000031">
    <property type="protein sequence ID" value="OIJ12529.1"/>
    <property type="molecule type" value="Genomic_DNA"/>
</dbReference>
<feature type="transmembrane region" description="Helical" evidence="1">
    <location>
        <begin position="7"/>
        <end position="26"/>
    </location>
</feature>
<feature type="transmembrane region" description="Helical" evidence="1">
    <location>
        <begin position="129"/>
        <end position="147"/>
    </location>
</feature>
<dbReference type="Proteomes" id="UP000179524">
    <property type="component" value="Unassembled WGS sequence"/>
</dbReference>
<evidence type="ECO:0000313" key="2">
    <source>
        <dbReference type="EMBL" id="OIJ12529.1"/>
    </source>
</evidence>
<feature type="transmembrane region" description="Helical" evidence="1">
    <location>
        <begin position="192"/>
        <end position="214"/>
    </location>
</feature>
<keyword evidence="1" id="KW-0812">Transmembrane</keyword>
<feature type="transmembrane region" description="Helical" evidence="1">
    <location>
        <begin position="159"/>
        <end position="180"/>
    </location>
</feature>
<evidence type="ECO:0000256" key="1">
    <source>
        <dbReference type="SAM" id="Phobius"/>
    </source>
</evidence>
<dbReference type="OrthoDB" id="2942986at2"/>
<feature type="transmembrane region" description="Helical" evidence="1">
    <location>
        <begin position="249"/>
        <end position="267"/>
    </location>
</feature>
<dbReference type="RefSeq" id="WP_071310207.1">
    <property type="nucleotide sequence ID" value="NZ_MLQR01000031.1"/>
</dbReference>
<proteinExistence type="predicted"/>
<keyword evidence="1" id="KW-1133">Transmembrane helix</keyword>
<dbReference type="AlphaFoldDB" id="A0A1S2LJ27"/>
<name>A0A1S2LJ27_9BACI</name>
<gene>
    <name evidence="2" type="ORF">BKP37_13965</name>
</gene>
<keyword evidence="3" id="KW-1185">Reference proteome</keyword>
<feature type="transmembrane region" description="Helical" evidence="1">
    <location>
        <begin position="220"/>
        <end position="237"/>
    </location>
</feature>
<protein>
    <submittedName>
        <fullName evidence="2">Uncharacterized protein</fullName>
    </submittedName>
</protein>
<evidence type="ECO:0000313" key="3">
    <source>
        <dbReference type="Proteomes" id="UP000179524"/>
    </source>
</evidence>
<keyword evidence="1" id="KW-0472">Membrane</keyword>
<sequence>MKNKYNKYPFLFLLIIHTSLLIYTIYKKKPKEKIIVLLLSNIGLAYFFEYIVFNIFNSYCYKPKIFKNTHFDNIAGAILSQAIFVPFTAVFITIFELGWKTKILFSCYFFGIEHLFIRLGLFKPYWWRTIYTLISIPIYFKISDIWYKNIQRPSQVVSFISLFLMLIVTNSNFLFVLALIKQIKFRLGHSRSWRTHFILAPLYSIMCGCLNSFSAMKNRWYYHLSVIITCSAADWLLNRFRFVKVKFPLGFLNIGYHFLLILLANTFKKRLLNEQS</sequence>
<organism evidence="2 3">
    <name type="scientific">Anaerobacillus alkalilacustris</name>
    <dbReference type="NCBI Taxonomy" id="393763"/>
    <lineage>
        <taxon>Bacteria</taxon>
        <taxon>Bacillati</taxon>
        <taxon>Bacillota</taxon>
        <taxon>Bacilli</taxon>
        <taxon>Bacillales</taxon>
        <taxon>Bacillaceae</taxon>
        <taxon>Anaerobacillus</taxon>
    </lineage>
</organism>
<accession>A0A1S2LJ27</accession>
<feature type="transmembrane region" description="Helical" evidence="1">
    <location>
        <begin position="74"/>
        <end position="97"/>
    </location>
</feature>
<reference evidence="2 3" key="1">
    <citation type="submission" date="2016-10" db="EMBL/GenBank/DDBJ databases">
        <title>Draft genome sequences of four alkaliphilic bacteria belonging to the Anaerobacillus genus.</title>
        <authorList>
            <person name="Bassil N.M."/>
            <person name="Lloyd J.R."/>
        </authorList>
    </citation>
    <scope>NUCLEOTIDE SEQUENCE [LARGE SCALE GENOMIC DNA]</scope>
    <source>
        <strain evidence="2 3">DSM 18345</strain>
    </source>
</reference>
<feature type="transmembrane region" description="Helical" evidence="1">
    <location>
        <begin position="32"/>
        <end position="53"/>
    </location>
</feature>